<sequence>MASLSRFVRSIRPQDFQTYLHIRRIAVPDGIDWKAPHNEFATRWLRSLDQLTDDERDRLTADAERISAMTDEAGQAALLALGDHGQELQAIEGAHARAHWLFVHAPDAFRRAEEIRYADENRNALRLWDGFVGPRHRVLRSDAGTDERFRAQLREILKSGRVVLEPLTRMRGEGDREARPVEQIAIYNQGLPADDLRFDGEAVVAFTHRPVIETVIVYEPESGTIEVIGSVKKLRERIAKVFAEIKLGVSIPGERLPRRHFELTPLLDPGHVLATDPGDRIARVGLTMLTLASWYDGLTHRFEIPFEEGASSLHAELAAAYGEGNPLLSSLRPICARIDIRFQPQADQRRGKKISMVLGVPNRCNVRGKTERERLLLEKYLRAWGLLRGA</sequence>
<organism evidence="1">
    <name type="scientific">metagenome</name>
    <dbReference type="NCBI Taxonomy" id="256318"/>
    <lineage>
        <taxon>unclassified sequences</taxon>
        <taxon>metagenomes</taxon>
    </lineage>
</organism>
<dbReference type="AlphaFoldDB" id="A0A380TBZ4"/>
<gene>
    <name evidence="1" type="ORF">DF3PB_160022</name>
</gene>
<protein>
    <submittedName>
        <fullName evidence="1">Uncharacterized protein</fullName>
    </submittedName>
</protein>
<reference evidence="1" key="1">
    <citation type="submission" date="2018-07" db="EMBL/GenBank/DDBJ databases">
        <authorList>
            <person name="Quirk P.G."/>
            <person name="Krulwich T.A."/>
        </authorList>
    </citation>
    <scope>NUCLEOTIDE SEQUENCE</scope>
</reference>
<dbReference type="EMBL" id="UIDG01000068">
    <property type="protein sequence ID" value="SUS04970.1"/>
    <property type="molecule type" value="Genomic_DNA"/>
</dbReference>
<accession>A0A380TBZ4</accession>
<proteinExistence type="predicted"/>
<evidence type="ECO:0000313" key="1">
    <source>
        <dbReference type="EMBL" id="SUS04970.1"/>
    </source>
</evidence>
<name>A0A380TBZ4_9ZZZZ</name>